<reference evidence="2" key="1">
    <citation type="submission" date="2023-08" db="EMBL/GenBank/DDBJ databases">
        <title>Emergence of clinically-relevant ST2 carbapenem-resistant Acinetobacter baumannii strains in hospital sewages in Zhejiang, East of China.</title>
        <authorList>
            <person name="Kaichao C."/>
            <person name="Zhang R."/>
        </authorList>
    </citation>
    <scope>NUCLEOTIDE SEQUENCE</scope>
    <source>
        <strain evidence="2">M-RB-37</strain>
    </source>
</reference>
<name>A0AAW8JHA0_9GAMM</name>
<dbReference type="RefSeq" id="WP_308982107.1">
    <property type="nucleotide sequence ID" value="NZ_JAVIDL010000048.1"/>
</dbReference>
<evidence type="ECO:0000256" key="1">
    <source>
        <dbReference type="SAM" id="Phobius"/>
    </source>
</evidence>
<feature type="transmembrane region" description="Helical" evidence="1">
    <location>
        <begin position="9"/>
        <end position="34"/>
    </location>
</feature>
<evidence type="ECO:0000313" key="3">
    <source>
        <dbReference type="Proteomes" id="UP001243844"/>
    </source>
</evidence>
<proteinExistence type="predicted"/>
<dbReference type="Proteomes" id="UP001243844">
    <property type="component" value="Unassembled WGS sequence"/>
</dbReference>
<organism evidence="2 3">
    <name type="scientific">Acinetobacter rudis</name>
    <dbReference type="NCBI Taxonomy" id="632955"/>
    <lineage>
        <taxon>Bacteria</taxon>
        <taxon>Pseudomonadati</taxon>
        <taxon>Pseudomonadota</taxon>
        <taxon>Gammaproteobacteria</taxon>
        <taxon>Moraxellales</taxon>
        <taxon>Moraxellaceae</taxon>
        <taxon>Acinetobacter</taxon>
    </lineage>
</organism>
<dbReference type="AlphaFoldDB" id="A0AAW8JHA0"/>
<accession>A0AAW8JHA0</accession>
<dbReference type="EMBL" id="JAVIDL010000048">
    <property type="protein sequence ID" value="MDQ8937089.1"/>
    <property type="molecule type" value="Genomic_DNA"/>
</dbReference>
<feature type="transmembrane region" description="Helical" evidence="1">
    <location>
        <begin position="138"/>
        <end position="163"/>
    </location>
</feature>
<comment type="caution">
    <text evidence="2">The sequence shown here is derived from an EMBL/GenBank/DDBJ whole genome shotgun (WGS) entry which is preliminary data.</text>
</comment>
<sequence length="201" mass="23292">MQPSPRHTFLIPFLLAMLGIALILLASIALILMLNRYLGMQISFEQSLQIIFMLVGSLCLPWITQRFFKSSPQHPHTALSTSSVPKENSYAQKYRWGKISAFALALTTFWVILGPWSYVITMLQYLSHWTYHRTALFFFAFVTIVLSSLFLAAILHFCSRYIFKIDSKQQYWNEWCISLSFGLGLLVFAQLLLNIFMLKFL</sequence>
<keyword evidence="1" id="KW-0472">Membrane</keyword>
<evidence type="ECO:0008006" key="4">
    <source>
        <dbReference type="Google" id="ProtNLM"/>
    </source>
</evidence>
<keyword evidence="1" id="KW-1133">Transmembrane helix</keyword>
<keyword evidence="1" id="KW-0812">Transmembrane</keyword>
<evidence type="ECO:0000313" key="2">
    <source>
        <dbReference type="EMBL" id="MDQ8937089.1"/>
    </source>
</evidence>
<gene>
    <name evidence="2" type="ORF">RFH47_15315</name>
</gene>
<protein>
    <recommendedName>
        <fullName evidence="4">Tripartite tricarboxylate transporter TctB family protein</fullName>
    </recommendedName>
</protein>
<feature type="transmembrane region" description="Helical" evidence="1">
    <location>
        <begin position="175"/>
        <end position="198"/>
    </location>
</feature>
<feature type="transmembrane region" description="Helical" evidence="1">
    <location>
        <begin position="99"/>
        <end position="118"/>
    </location>
</feature>